<keyword evidence="1" id="KW-0812">Transmembrane</keyword>
<protein>
    <submittedName>
        <fullName evidence="2">Uncharacterized protein</fullName>
    </submittedName>
</protein>
<organism evidence="2 3">
    <name type="scientific">Roseivivax jejudonensis</name>
    <dbReference type="NCBI Taxonomy" id="1529041"/>
    <lineage>
        <taxon>Bacteria</taxon>
        <taxon>Pseudomonadati</taxon>
        <taxon>Pseudomonadota</taxon>
        <taxon>Alphaproteobacteria</taxon>
        <taxon>Rhodobacterales</taxon>
        <taxon>Roseobacteraceae</taxon>
        <taxon>Roseivivax</taxon>
    </lineage>
</organism>
<keyword evidence="1" id="KW-1133">Transmembrane helix</keyword>
<keyword evidence="1" id="KW-0472">Membrane</keyword>
<keyword evidence="3" id="KW-1185">Reference proteome</keyword>
<dbReference type="OrthoDB" id="7274139at2"/>
<dbReference type="AlphaFoldDB" id="A0A1X7A0X5"/>
<evidence type="ECO:0000313" key="2">
    <source>
        <dbReference type="EMBL" id="SLN65441.1"/>
    </source>
</evidence>
<proteinExistence type="predicted"/>
<dbReference type="EMBL" id="FWFK01000006">
    <property type="protein sequence ID" value="SLN65441.1"/>
    <property type="molecule type" value="Genomic_DNA"/>
</dbReference>
<accession>A0A1X7A0X5</accession>
<dbReference type="InterPro" id="IPR011743">
    <property type="entry name" value="Caa3_sub_IV"/>
</dbReference>
<dbReference type="NCBIfam" id="TIGR02229">
    <property type="entry name" value="caa3_sub_IV"/>
    <property type="match status" value="1"/>
</dbReference>
<dbReference type="PROSITE" id="PS51257">
    <property type="entry name" value="PROKAR_LIPOPROTEIN"/>
    <property type="match status" value="1"/>
</dbReference>
<dbReference type="RefSeq" id="WP_085793028.1">
    <property type="nucleotide sequence ID" value="NZ_FWFK01000006.1"/>
</dbReference>
<dbReference type="Proteomes" id="UP000193570">
    <property type="component" value="Unassembled WGS sequence"/>
</dbReference>
<evidence type="ECO:0000313" key="3">
    <source>
        <dbReference type="Proteomes" id="UP000193570"/>
    </source>
</evidence>
<feature type="transmembrane region" description="Helical" evidence="1">
    <location>
        <begin position="39"/>
        <end position="59"/>
    </location>
</feature>
<evidence type="ECO:0000256" key="1">
    <source>
        <dbReference type="SAM" id="Phobius"/>
    </source>
</evidence>
<gene>
    <name evidence="2" type="ORF">ROJ8625_03345</name>
</gene>
<reference evidence="2 3" key="1">
    <citation type="submission" date="2017-03" db="EMBL/GenBank/DDBJ databases">
        <authorList>
            <person name="Afonso C.L."/>
            <person name="Miller P.J."/>
            <person name="Scott M.A."/>
            <person name="Spackman E."/>
            <person name="Goraichik I."/>
            <person name="Dimitrov K.M."/>
            <person name="Suarez D.L."/>
            <person name="Swayne D.E."/>
        </authorList>
    </citation>
    <scope>NUCLEOTIDE SEQUENCE [LARGE SCALE GENOMIC DNA]</scope>
    <source>
        <strain evidence="2 3">CECT 8625</strain>
    </source>
</reference>
<name>A0A1X7A0X5_9RHOB</name>
<feature type="transmembrane region" description="Helical" evidence="1">
    <location>
        <begin position="66"/>
        <end position="87"/>
    </location>
</feature>
<sequence>MARRTTFRLAGRAVGAFVAMLLLAACSIAAALLLDGLAASVVPLGVAVITAGFVAIAFMEVRKMDAVSAIFAGVAVCFLAVLFGLTFTDELTRAHIPAGFEARTGD</sequence>